<accession>A0A1S2VE41</accession>
<sequence length="144" mass="16679">MPVRVRFLFSGYMLLVLAACQSGDSPGLEQQQTANMQLTKTLHKHLNDQNWQAAGTLCADRIRYRDRTMLLADVEESRAWLLDHYRHLRYAGVRRALEIRQLYPAGKYHVIVEGLARGDPPDTIQPVCLIYTIEHNHITRLYAY</sequence>
<name>A0A1S2VE41_9BACT</name>
<evidence type="ECO:0000313" key="2">
    <source>
        <dbReference type="EMBL" id="OIN56994.1"/>
    </source>
</evidence>
<evidence type="ECO:0000256" key="1">
    <source>
        <dbReference type="SAM" id="SignalP"/>
    </source>
</evidence>
<feature type="signal peptide" evidence="1">
    <location>
        <begin position="1"/>
        <end position="18"/>
    </location>
</feature>
<dbReference type="EMBL" id="MORL01000016">
    <property type="protein sequence ID" value="OIN56994.1"/>
    <property type="molecule type" value="Genomic_DNA"/>
</dbReference>
<dbReference type="PROSITE" id="PS51257">
    <property type="entry name" value="PROKAR_LIPOPROTEIN"/>
    <property type="match status" value="1"/>
</dbReference>
<dbReference type="InterPro" id="IPR032710">
    <property type="entry name" value="NTF2-like_dom_sf"/>
</dbReference>
<reference evidence="2 3" key="1">
    <citation type="submission" date="2016-10" db="EMBL/GenBank/DDBJ databases">
        <title>Arsenicibacter rosenii gen. nov., sp. nov., an efficient arsenic-methylating bacterium isolated from an arsenic-contaminated paddy soil.</title>
        <authorList>
            <person name="Huang K."/>
        </authorList>
    </citation>
    <scope>NUCLEOTIDE SEQUENCE [LARGE SCALE GENOMIC DNA]</scope>
    <source>
        <strain evidence="2 3">SM-1</strain>
    </source>
</reference>
<dbReference type="AlphaFoldDB" id="A0A1S2VE41"/>
<keyword evidence="1" id="KW-0732">Signal</keyword>
<organism evidence="2 3">
    <name type="scientific">Arsenicibacter rosenii</name>
    <dbReference type="NCBI Taxonomy" id="1750698"/>
    <lineage>
        <taxon>Bacteria</taxon>
        <taxon>Pseudomonadati</taxon>
        <taxon>Bacteroidota</taxon>
        <taxon>Cytophagia</taxon>
        <taxon>Cytophagales</taxon>
        <taxon>Spirosomataceae</taxon>
        <taxon>Arsenicibacter</taxon>
    </lineage>
</organism>
<keyword evidence="3" id="KW-1185">Reference proteome</keyword>
<evidence type="ECO:0008006" key="4">
    <source>
        <dbReference type="Google" id="ProtNLM"/>
    </source>
</evidence>
<proteinExistence type="predicted"/>
<dbReference type="Proteomes" id="UP000181790">
    <property type="component" value="Unassembled WGS sequence"/>
</dbReference>
<feature type="chain" id="PRO_5010266173" description="SnoaL-like domain-containing protein" evidence="1">
    <location>
        <begin position="19"/>
        <end position="144"/>
    </location>
</feature>
<protein>
    <recommendedName>
        <fullName evidence="4">SnoaL-like domain-containing protein</fullName>
    </recommendedName>
</protein>
<dbReference type="SUPFAM" id="SSF54427">
    <property type="entry name" value="NTF2-like"/>
    <property type="match status" value="1"/>
</dbReference>
<gene>
    <name evidence="2" type="ORF">BLX24_21810</name>
</gene>
<comment type="caution">
    <text evidence="2">The sequence shown here is derived from an EMBL/GenBank/DDBJ whole genome shotgun (WGS) entry which is preliminary data.</text>
</comment>
<dbReference type="Gene3D" id="3.10.450.50">
    <property type="match status" value="1"/>
</dbReference>
<evidence type="ECO:0000313" key="3">
    <source>
        <dbReference type="Proteomes" id="UP000181790"/>
    </source>
</evidence>